<sequence length="122" mass="12959">MLCALRRRAGRGSGTAGPIPGAGPRGRLFWSSRIRPYPDGDLREAVRRMVGARPRFVDPHDAPPEARARLAPQIGMLPALPGSPEAARPGRLNPVRQAAVFEHGCASAAADRVGPGVQGRRI</sequence>
<organism evidence="1 2">
    <name type="scientific">Methylobacterium longum</name>
    <dbReference type="NCBI Taxonomy" id="767694"/>
    <lineage>
        <taxon>Bacteria</taxon>
        <taxon>Pseudomonadati</taxon>
        <taxon>Pseudomonadota</taxon>
        <taxon>Alphaproteobacteria</taxon>
        <taxon>Hyphomicrobiales</taxon>
        <taxon>Methylobacteriaceae</taxon>
        <taxon>Methylobacterium</taxon>
    </lineage>
</organism>
<accession>A0ABT8AM23</accession>
<dbReference type="EMBL" id="JAUFPT010000025">
    <property type="protein sequence ID" value="MDN3570872.1"/>
    <property type="molecule type" value="Genomic_DNA"/>
</dbReference>
<reference evidence="2" key="1">
    <citation type="journal article" date="2019" name="Int. J. Syst. Evol. Microbiol.">
        <title>The Global Catalogue of Microorganisms (GCM) 10K type strain sequencing project: providing services to taxonomists for standard genome sequencing and annotation.</title>
        <authorList>
            <consortium name="The Broad Institute Genomics Platform"/>
            <consortium name="The Broad Institute Genome Sequencing Center for Infectious Disease"/>
            <person name="Wu L."/>
            <person name="Ma J."/>
        </authorList>
    </citation>
    <scope>NUCLEOTIDE SEQUENCE [LARGE SCALE GENOMIC DNA]</scope>
    <source>
        <strain evidence="2">CECT 7806</strain>
    </source>
</reference>
<dbReference type="Proteomes" id="UP001244297">
    <property type="component" value="Unassembled WGS sequence"/>
</dbReference>
<dbReference type="RefSeq" id="WP_238292488.1">
    <property type="nucleotide sequence ID" value="NZ_BPQS01000056.1"/>
</dbReference>
<keyword evidence="2" id="KW-1185">Reference proteome</keyword>
<comment type="caution">
    <text evidence="1">The sequence shown here is derived from an EMBL/GenBank/DDBJ whole genome shotgun (WGS) entry which is preliminary data.</text>
</comment>
<evidence type="ECO:0000313" key="2">
    <source>
        <dbReference type="Proteomes" id="UP001244297"/>
    </source>
</evidence>
<proteinExistence type="predicted"/>
<name>A0ABT8AM23_9HYPH</name>
<gene>
    <name evidence="1" type="ORF">QWZ18_09560</name>
</gene>
<evidence type="ECO:0000313" key="1">
    <source>
        <dbReference type="EMBL" id="MDN3570872.1"/>
    </source>
</evidence>
<protein>
    <submittedName>
        <fullName evidence="1">Uncharacterized protein</fullName>
    </submittedName>
</protein>